<comment type="similarity">
    <text evidence="1 4">Belongs to the fatty acyl-CoA reductase family.</text>
</comment>
<evidence type="ECO:0000313" key="7">
    <source>
        <dbReference type="EMBL" id="KMZ76532.1"/>
    </source>
</evidence>
<evidence type="ECO:0000256" key="2">
    <source>
        <dbReference type="ARBA" id="ARBA00022516"/>
    </source>
</evidence>
<dbReference type="OMA" id="WRDAQER"/>
<comment type="function">
    <text evidence="4">Catalyzes the reduction of fatty acyl-CoA to fatty alcohols.</text>
</comment>
<dbReference type="GO" id="GO:0035336">
    <property type="term" value="P:long-chain fatty-acyl-CoA metabolic process"/>
    <property type="evidence" value="ECO:0000318"/>
    <property type="project" value="GO_Central"/>
</dbReference>
<name>A0A0K9Q6G4_ZOSMR</name>
<dbReference type="GO" id="GO:0010345">
    <property type="term" value="P:suberin biosynthetic process"/>
    <property type="evidence" value="ECO:0000318"/>
    <property type="project" value="GO_Central"/>
</dbReference>
<keyword evidence="2 4" id="KW-0444">Lipid biosynthesis</keyword>
<keyword evidence="4" id="KW-0521">NADP</keyword>
<dbReference type="GO" id="GO:0102965">
    <property type="term" value="F:alcohol-forming long-chain fatty acyl-CoA reductase activity"/>
    <property type="evidence" value="ECO:0007669"/>
    <property type="project" value="UniProtKB-EC"/>
</dbReference>
<evidence type="ECO:0000256" key="1">
    <source>
        <dbReference type="ARBA" id="ARBA00005928"/>
    </source>
</evidence>
<dbReference type="GO" id="GO:0080019">
    <property type="term" value="F:alcohol-forming very long-chain fatty acyl-CoA reductase activity"/>
    <property type="evidence" value="ECO:0000318"/>
    <property type="project" value="GO_Central"/>
</dbReference>
<dbReference type="STRING" id="29655.A0A0K9Q6G4"/>
<comment type="catalytic activity">
    <reaction evidence="4">
        <text>a long-chain fatty acyl-CoA + 2 NADPH + 2 H(+) = a long-chain primary fatty alcohol + 2 NADP(+) + CoA</text>
        <dbReference type="Rhea" id="RHEA:52716"/>
        <dbReference type="ChEBI" id="CHEBI:15378"/>
        <dbReference type="ChEBI" id="CHEBI:57287"/>
        <dbReference type="ChEBI" id="CHEBI:57783"/>
        <dbReference type="ChEBI" id="CHEBI:58349"/>
        <dbReference type="ChEBI" id="CHEBI:77396"/>
        <dbReference type="ChEBI" id="CHEBI:83139"/>
        <dbReference type="EC" id="1.2.1.84"/>
    </reaction>
</comment>
<dbReference type="InterPro" id="IPR026055">
    <property type="entry name" value="FAR"/>
</dbReference>
<dbReference type="CDD" id="cd09071">
    <property type="entry name" value="FAR_C"/>
    <property type="match status" value="1"/>
</dbReference>
<protein>
    <recommendedName>
        <fullName evidence="4">Fatty acyl-CoA reductase</fullName>
        <ecNumber evidence="4">1.2.1.84</ecNumber>
    </recommendedName>
</protein>
<dbReference type="EC" id="1.2.1.84" evidence="4"/>
<dbReference type="InterPro" id="IPR013120">
    <property type="entry name" value="FAR_NAD-bd"/>
</dbReference>
<dbReference type="CDD" id="cd05236">
    <property type="entry name" value="FAR-N_SDR_e"/>
    <property type="match status" value="1"/>
</dbReference>
<feature type="domain" description="Thioester reductase (TE)" evidence="6">
    <location>
        <begin position="90"/>
        <end position="401"/>
    </location>
</feature>
<sequence length="577" mass="65160">MSPGLAMHQEARCGVGWKLIRKKLEYCCKKKRKGGGLMQVWCYGNNSTPKLVKNYQSCDAMKDKDFDSTQFGFEDGLGIVGFLKWKKFFITGGTGFLAKVLIEKILRAEPDVGKIYVLIKAKNKEDAMNRLLSEILEAELFQTLKKAYGRDYRAFMLSKLVPVPGNVREHNLGINQELADEISREVHVIINSAANTTFNERYDIALDINTIGPRRLMDLAKTCNKLKLFLHVSTAYVNGQRKGRVLERPFCMGESIAREEEIIESVDSSMDSDLPMLDVEEEIRLAFDLKKTLKDDDSQGSEMKELGLQRARSYGWQDTYVFTKAMGEMVLDSIRGEIPIVTMRPSVIESTCREPFPGWMEGNRMMDPIILYYGKGQLTGFLADPNGILDVVPADMVVNATLAAIAKHGRGGKAGMYVYQISSSVTNPLVFGELSKLVFNHFTSSPYMDNRGRPIPVTKMKFFDNMNEFSSHVLDDAISRFASISKLNGKLSERLKIIGMKVVEQAKYLATIYQPYTFYNGRFDNANTELLLESMSEDERGSFGFNVESIDWEDYISNVHVPGLRRHVMKGRGSSMN</sequence>
<evidence type="ECO:0000259" key="5">
    <source>
        <dbReference type="Pfam" id="PF03015"/>
    </source>
</evidence>
<dbReference type="PANTHER" id="PTHR11011:SF45">
    <property type="entry name" value="FATTY ACYL-COA REDUCTASE CG8306-RELATED"/>
    <property type="match status" value="1"/>
</dbReference>
<proteinExistence type="inferred from homology"/>
<dbReference type="OrthoDB" id="429813at2759"/>
<dbReference type="Pfam" id="PF03015">
    <property type="entry name" value="Sterile"/>
    <property type="match status" value="1"/>
</dbReference>
<dbReference type="InterPro" id="IPR033640">
    <property type="entry name" value="FAR_C"/>
</dbReference>
<evidence type="ECO:0000256" key="3">
    <source>
        <dbReference type="ARBA" id="ARBA00023098"/>
    </source>
</evidence>
<keyword evidence="8" id="KW-1185">Reference proteome</keyword>
<evidence type="ECO:0000256" key="4">
    <source>
        <dbReference type="RuleBase" id="RU363097"/>
    </source>
</evidence>
<dbReference type="Pfam" id="PF07993">
    <property type="entry name" value="NAD_binding_4"/>
    <property type="match status" value="1"/>
</dbReference>
<dbReference type="Gene3D" id="3.40.50.720">
    <property type="entry name" value="NAD(P)-binding Rossmann-like Domain"/>
    <property type="match status" value="1"/>
</dbReference>
<dbReference type="SUPFAM" id="SSF51735">
    <property type="entry name" value="NAD(P)-binding Rossmann-fold domains"/>
    <property type="match status" value="1"/>
</dbReference>
<feature type="domain" description="Fatty acyl-CoA reductase C-terminal" evidence="5">
    <location>
        <begin position="499"/>
        <end position="570"/>
    </location>
</feature>
<evidence type="ECO:0000313" key="8">
    <source>
        <dbReference type="Proteomes" id="UP000036987"/>
    </source>
</evidence>
<dbReference type="PANTHER" id="PTHR11011">
    <property type="entry name" value="MALE STERILITY PROTEIN 2-RELATED"/>
    <property type="match status" value="1"/>
</dbReference>
<evidence type="ECO:0000259" key="6">
    <source>
        <dbReference type="Pfam" id="PF07993"/>
    </source>
</evidence>
<organism evidence="7 8">
    <name type="scientific">Zostera marina</name>
    <name type="common">Eelgrass</name>
    <dbReference type="NCBI Taxonomy" id="29655"/>
    <lineage>
        <taxon>Eukaryota</taxon>
        <taxon>Viridiplantae</taxon>
        <taxon>Streptophyta</taxon>
        <taxon>Embryophyta</taxon>
        <taxon>Tracheophyta</taxon>
        <taxon>Spermatophyta</taxon>
        <taxon>Magnoliopsida</taxon>
        <taxon>Liliopsida</taxon>
        <taxon>Zosteraceae</taxon>
        <taxon>Zostera</taxon>
    </lineage>
</organism>
<dbReference type="AlphaFoldDB" id="A0A0K9Q6G4"/>
<comment type="caution">
    <text evidence="7">The sequence shown here is derived from an EMBL/GenBank/DDBJ whole genome shotgun (WGS) entry which is preliminary data.</text>
</comment>
<gene>
    <name evidence="7" type="ORF">ZOSMA_100G00270</name>
</gene>
<dbReference type="Proteomes" id="UP000036987">
    <property type="component" value="Unassembled WGS sequence"/>
</dbReference>
<keyword evidence="3 4" id="KW-0443">Lipid metabolism</keyword>
<keyword evidence="4" id="KW-0560">Oxidoreductase</keyword>
<reference evidence="8" key="1">
    <citation type="journal article" date="2016" name="Nature">
        <title>The genome of the seagrass Zostera marina reveals angiosperm adaptation to the sea.</title>
        <authorList>
            <person name="Olsen J.L."/>
            <person name="Rouze P."/>
            <person name="Verhelst B."/>
            <person name="Lin Y.-C."/>
            <person name="Bayer T."/>
            <person name="Collen J."/>
            <person name="Dattolo E."/>
            <person name="De Paoli E."/>
            <person name="Dittami S."/>
            <person name="Maumus F."/>
            <person name="Michel G."/>
            <person name="Kersting A."/>
            <person name="Lauritano C."/>
            <person name="Lohaus R."/>
            <person name="Toepel M."/>
            <person name="Tonon T."/>
            <person name="Vanneste K."/>
            <person name="Amirebrahimi M."/>
            <person name="Brakel J."/>
            <person name="Bostroem C."/>
            <person name="Chovatia M."/>
            <person name="Grimwood J."/>
            <person name="Jenkins J.W."/>
            <person name="Jueterbock A."/>
            <person name="Mraz A."/>
            <person name="Stam W.T."/>
            <person name="Tice H."/>
            <person name="Bornberg-Bauer E."/>
            <person name="Green P.J."/>
            <person name="Pearson G.A."/>
            <person name="Procaccini G."/>
            <person name="Duarte C.M."/>
            <person name="Schmutz J."/>
            <person name="Reusch T.B.H."/>
            <person name="Van de Peer Y."/>
        </authorList>
    </citation>
    <scope>NUCLEOTIDE SEQUENCE [LARGE SCALE GENOMIC DNA]</scope>
    <source>
        <strain evidence="8">cv. Finnish</strain>
    </source>
</reference>
<accession>A0A0K9Q6G4</accession>
<dbReference type="EMBL" id="LFYR01000012">
    <property type="protein sequence ID" value="KMZ76532.1"/>
    <property type="molecule type" value="Genomic_DNA"/>
</dbReference>
<dbReference type="InterPro" id="IPR036291">
    <property type="entry name" value="NAD(P)-bd_dom_sf"/>
</dbReference>